<dbReference type="InterPro" id="IPR013343">
    <property type="entry name" value="CRISPR-assoc_prot_Cas4"/>
</dbReference>
<dbReference type="InterPro" id="IPR022765">
    <property type="entry name" value="Dna2/Cas4_DUF83"/>
</dbReference>
<dbReference type="InterPro" id="IPR011604">
    <property type="entry name" value="PDDEXK-like_dom_sf"/>
</dbReference>
<dbReference type="NCBIfam" id="TIGR00372">
    <property type="entry name" value="cas4"/>
    <property type="match status" value="1"/>
</dbReference>
<dbReference type="AlphaFoldDB" id="A0A518C081"/>
<dbReference type="KEGG" id="mcad:Pan265_24950"/>
<comment type="cofactor">
    <cofactor evidence="13">
        <name>iron-sulfur cluster</name>
        <dbReference type="ChEBI" id="CHEBI:30408"/>
    </cofactor>
</comment>
<evidence type="ECO:0000256" key="2">
    <source>
        <dbReference type="ARBA" id="ARBA00009189"/>
    </source>
</evidence>
<sequence>MAGYADEDLIPISALQHYLFCPRQCALIHVDGLWAENRLTSEGKVLHERSDTPGHRTRAVEDHGVRCVRAMPLVHRRLGLTGRADVVEFPLDSEGCPAGPPRPVEHKRGNPKRLDHDRVQLAAQAICLEEMLGVEVPKGELFYHAVRRRETVTIDAHLRKVVERTVDEVRGYLETNTVPAAKQEPKCRNCSLLHLCMPAATGLSRRPGQYLIRSLRISLDTEGSP</sequence>
<dbReference type="Proteomes" id="UP000320386">
    <property type="component" value="Chromosome"/>
</dbReference>
<keyword evidence="10 13" id="KW-0411">Iron-sulfur</keyword>
<keyword evidence="8 13" id="KW-0269">Exonuclease</keyword>
<evidence type="ECO:0000256" key="1">
    <source>
        <dbReference type="ARBA" id="ARBA00001966"/>
    </source>
</evidence>
<dbReference type="EMBL" id="CP036280">
    <property type="protein sequence ID" value="QDU72623.1"/>
    <property type="molecule type" value="Genomic_DNA"/>
</dbReference>
<keyword evidence="11 13" id="KW-0051">Antiviral defense</keyword>
<keyword evidence="6 13" id="KW-0479">Metal-binding</keyword>
<dbReference type="GO" id="GO:0051536">
    <property type="term" value="F:iron-sulfur cluster binding"/>
    <property type="evidence" value="ECO:0007669"/>
    <property type="project" value="UniProtKB-KW"/>
</dbReference>
<dbReference type="RefSeq" id="WP_145446792.1">
    <property type="nucleotide sequence ID" value="NZ_CP036280.1"/>
</dbReference>
<evidence type="ECO:0000256" key="4">
    <source>
        <dbReference type="ARBA" id="ARBA00020049"/>
    </source>
</evidence>
<evidence type="ECO:0000313" key="16">
    <source>
        <dbReference type="Proteomes" id="UP000320386"/>
    </source>
</evidence>
<evidence type="ECO:0000256" key="7">
    <source>
        <dbReference type="ARBA" id="ARBA00022801"/>
    </source>
</evidence>
<dbReference type="OrthoDB" id="9781776at2"/>
<keyword evidence="7 13" id="KW-0378">Hydrolase</keyword>
<evidence type="ECO:0000256" key="6">
    <source>
        <dbReference type="ARBA" id="ARBA00022723"/>
    </source>
</evidence>
<organism evidence="15 16">
    <name type="scientific">Mucisphaera calidilacus</name>
    <dbReference type="NCBI Taxonomy" id="2527982"/>
    <lineage>
        <taxon>Bacteria</taxon>
        <taxon>Pseudomonadati</taxon>
        <taxon>Planctomycetota</taxon>
        <taxon>Phycisphaerae</taxon>
        <taxon>Phycisphaerales</taxon>
        <taxon>Phycisphaeraceae</taxon>
        <taxon>Mucisphaera</taxon>
    </lineage>
</organism>
<keyword evidence="9 13" id="KW-0408">Iron</keyword>
<evidence type="ECO:0000256" key="3">
    <source>
        <dbReference type="ARBA" id="ARBA00012768"/>
    </source>
</evidence>
<dbReference type="InterPro" id="IPR051827">
    <property type="entry name" value="Cas4_exonuclease"/>
</dbReference>
<keyword evidence="12 13" id="KW-0464">Manganese</keyword>
<feature type="domain" description="DUF83" evidence="14">
    <location>
        <begin position="13"/>
        <end position="197"/>
    </location>
</feature>
<protein>
    <recommendedName>
        <fullName evidence="4 13">CRISPR-associated exonuclease Cas4</fullName>
        <ecNumber evidence="3 13">3.1.12.1</ecNumber>
    </recommendedName>
</protein>
<keyword evidence="5 13" id="KW-0540">Nuclease</keyword>
<gene>
    <name evidence="15" type="ORF">Pan265_24950</name>
</gene>
<reference evidence="15 16" key="1">
    <citation type="submission" date="2019-02" db="EMBL/GenBank/DDBJ databases">
        <title>Deep-cultivation of Planctomycetes and their phenomic and genomic characterization uncovers novel biology.</title>
        <authorList>
            <person name="Wiegand S."/>
            <person name="Jogler M."/>
            <person name="Boedeker C."/>
            <person name="Pinto D."/>
            <person name="Vollmers J."/>
            <person name="Rivas-Marin E."/>
            <person name="Kohn T."/>
            <person name="Peeters S.H."/>
            <person name="Heuer A."/>
            <person name="Rast P."/>
            <person name="Oberbeckmann S."/>
            <person name="Bunk B."/>
            <person name="Jeske O."/>
            <person name="Meyerdierks A."/>
            <person name="Storesund J.E."/>
            <person name="Kallscheuer N."/>
            <person name="Luecker S."/>
            <person name="Lage O.M."/>
            <person name="Pohl T."/>
            <person name="Merkel B.J."/>
            <person name="Hornburger P."/>
            <person name="Mueller R.-W."/>
            <person name="Bruemmer F."/>
            <person name="Labrenz M."/>
            <person name="Spormann A.M."/>
            <person name="Op den Camp H."/>
            <person name="Overmann J."/>
            <person name="Amann R."/>
            <person name="Jetten M.S.M."/>
            <person name="Mascher T."/>
            <person name="Medema M.H."/>
            <person name="Devos D.P."/>
            <person name="Kaster A.-K."/>
            <person name="Ovreas L."/>
            <person name="Rohde M."/>
            <person name="Galperin M.Y."/>
            <person name="Jogler C."/>
        </authorList>
    </citation>
    <scope>NUCLEOTIDE SEQUENCE [LARGE SCALE GENOMIC DNA]</scope>
    <source>
        <strain evidence="15 16">Pan265</strain>
    </source>
</reference>
<evidence type="ECO:0000259" key="14">
    <source>
        <dbReference type="Pfam" id="PF01930"/>
    </source>
</evidence>
<evidence type="ECO:0000256" key="11">
    <source>
        <dbReference type="ARBA" id="ARBA00023118"/>
    </source>
</evidence>
<evidence type="ECO:0000256" key="8">
    <source>
        <dbReference type="ARBA" id="ARBA00022839"/>
    </source>
</evidence>
<dbReference type="EC" id="3.1.12.1" evidence="3 13"/>
<comment type="cofactor">
    <cofactor evidence="1">
        <name>[4Fe-4S] cluster</name>
        <dbReference type="ChEBI" id="CHEBI:49883"/>
    </cofactor>
</comment>
<evidence type="ECO:0000256" key="9">
    <source>
        <dbReference type="ARBA" id="ARBA00023004"/>
    </source>
</evidence>
<dbReference type="GO" id="GO:0046872">
    <property type="term" value="F:metal ion binding"/>
    <property type="evidence" value="ECO:0007669"/>
    <property type="project" value="UniProtKB-KW"/>
</dbReference>
<keyword evidence="16" id="KW-1185">Reference proteome</keyword>
<evidence type="ECO:0000256" key="10">
    <source>
        <dbReference type="ARBA" id="ARBA00023014"/>
    </source>
</evidence>
<comment type="function">
    <text evidence="13">CRISPR (clustered regularly interspaced short palindromic repeat) is an adaptive immune system that provides protection against mobile genetic elements (viruses, transposable elements and conjugative plasmids). CRISPR clusters contain sequences complementary to antecedent mobile elements and target invading nucleic acids. CRISPR clusters are transcribed and processed into CRISPR RNA (crRNA).</text>
</comment>
<evidence type="ECO:0000256" key="13">
    <source>
        <dbReference type="RuleBase" id="RU365022"/>
    </source>
</evidence>
<proteinExistence type="inferred from homology"/>
<name>A0A518C081_9BACT</name>
<evidence type="ECO:0000256" key="5">
    <source>
        <dbReference type="ARBA" id="ARBA00022722"/>
    </source>
</evidence>
<accession>A0A518C081</accession>
<dbReference type="GO" id="GO:0051607">
    <property type="term" value="P:defense response to virus"/>
    <property type="evidence" value="ECO:0007669"/>
    <property type="project" value="UniProtKB-KW"/>
</dbReference>
<evidence type="ECO:0000313" key="15">
    <source>
        <dbReference type="EMBL" id="QDU72623.1"/>
    </source>
</evidence>
<dbReference type="Gene3D" id="3.90.320.10">
    <property type="match status" value="1"/>
</dbReference>
<dbReference type="PANTHER" id="PTHR36531:SF6">
    <property type="entry name" value="DNA REPLICATION ATP-DEPENDENT HELICASE_NUCLEASE DNA2"/>
    <property type="match status" value="1"/>
</dbReference>
<dbReference type="Pfam" id="PF01930">
    <property type="entry name" value="Cas_Cas4"/>
    <property type="match status" value="1"/>
</dbReference>
<dbReference type="GO" id="GO:0004527">
    <property type="term" value="F:exonuclease activity"/>
    <property type="evidence" value="ECO:0007669"/>
    <property type="project" value="UniProtKB-KW"/>
</dbReference>
<evidence type="ECO:0000256" key="12">
    <source>
        <dbReference type="ARBA" id="ARBA00023211"/>
    </source>
</evidence>
<dbReference type="PANTHER" id="PTHR36531">
    <property type="entry name" value="CRISPR-ASSOCIATED EXONUCLEASE CAS4"/>
    <property type="match status" value="1"/>
</dbReference>
<comment type="similarity">
    <text evidence="2 13">Belongs to the CRISPR-associated exonuclease Cas4 family.</text>
</comment>
<comment type="cofactor">
    <cofactor evidence="13">
        <name>Mg(2+)</name>
        <dbReference type="ChEBI" id="CHEBI:18420"/>
    </cofactor>
    <cofactor evidence="13">
        <name>Mn(2+)</name>
        <dbReference type="ChEBI" id="CHEBI:29035"/>
    </cofactor>
    <text evidence="13">Mg(2+) or Mn(2+) required for ssDNA cleavage activity.</text>
</comment>